<organism evidence="2 3">
    <name type="scientific">Companilactobacillus kimchiensis</name>
    <dbReference type="NCBI Taxonomy" id="993692"/>
    <lineage>
        <taxon>Bacteria</taxon>
        <taxon>Bacillati</taxon>
        <taxon>Bacillota</taxon>
        <taxon>Bacilli</taxon>
        <taxon>Lactobacillales</taxon>
        <taxon>Lactobacillaceae</taxon>
        <taxon>Companilactobacillus</taxon>
    </lineage>
</organism>
<name>A0A0R2LHX1_9LACO</name>
<dbReference type="PATRIC" id="fig|993692.3.peg.2624"/>
<protein>
    <submittedName>
        <fullName evidence="2">Cell surface SD repeat-containing protein</fullName>
    </submittedName>
</protein>
<comment type="caution">
    <text evidence="2">The sequence shown here is derived from an EMBL/GenBank/DDBJ whole genome shotgun (WGS) entry which is preliminary data.</text>
</comment>
<dbReference type="EMBL" id="JQCF01000009">
    <property type="protein sequence ID" value="KRN99445.1"/>
    <property type="molecule type" value="Genomic_DNA"/>
</dbReference>
<dbReference type="AlphaFoldDB" id="A0A0R2LHX1"/>
<reference evidence="2 3" key="1">
    <citation type="journal article" date="2015" name="Genome Announc.">
        <title>Expanding the biotechnology potential of lactobacilli through comparative genomics of 213 strains and associated genera.</title>
        <authorList>
            <person name="Sun Z."/>
            <person name="Harris H.M."/>
            <person name="McCann A."/>
            <person name="Guo C."/>
            <person name="Argimon S."/>
            <person name="Zhang W."/>
            <person name="Yang X."/>
            <person name="Jeffery I.B."/>
            <person name="Cooney J.C."/>
            <person name="Kagawa T.F."/>
            <person name="Liu W."/>
            <person name="Song Y."/>
            <person name="Salvetti E."/>
            <person name="Wrobel A."/>
            <person name="Rasinkangas P."/>
            <person name="Parkhill J."/>
            <person name="Rea M.C."/>
            <person name="O'Sullivan O."/>
            <person name="Ritari J."/>
            <person name="Douillard F.P."/>
            <person name="Paul Ross R."/>
            <person name="Yang R."/>
            <person name="Briner A.E."/>
            <person name="Felis G.E."/>
            <person name="de Vos W.M."/>
            <person name="Barrangou R."/>
            <person name="Klaenhammer T.R."/>
            <person name="Caufield P.W."/>
            <person name="Cui Y."/>
            <person name="Zhang H."/>
            <person name="O'Toole P.W."/>
        </authorList>
    </citation>
    <scope>NUCLEOTIDE SEQUENCE [LARGE SCALE GENOMIC DNA]</scope>
    <source>
        <strain evidence="2 3">DSM 24716</strain>
    </source>
</reference>
<keyword evidence="3" id="KW-1185">Reference proteome</keyword>
<sequence>MTIFEILKKHKLFVLPIIIFCAIILAGFQTEVILAESLDEQNIIHYEPASPHAVKRFGVWTKSGLNINPNAKYTPSVGHEVTIATHFARSVFSTGSFKVAYKWHKKVNDNPWEIDESSNGPNITVKPDEPGIIRYQLELIDGAFFKEHYYSDVATIYASSTDVHAQSIKIQTNTDYIYNIPTGDFENNIAFAKAEPNPEDSTGQVTWSISEPTKASIDKNGQITSAPSHTNDNDNLISSFFVTGTIKNSDGSIITGTKEMNVGGGLFDQKVRAGDKAVFSIQGFEENIDDKINNKEDETADLNVSWHKIDANNKDTLLETKKNSLSFTTENTSLKDNGDKYYAVITMNKQNNFKPLITGQASLTVLPALNPNVTLSDSLQNISFKDENDTALEINNVVNKDQINYDFNLNNNGQKDLHDTVLLTYLPLGTEVTSVTLDGRTLANTKFTTTVDTDDRTMFLTVQIDKLKIGDLKKLTVNTITHDITKKSSFSLTPYFIGTDSDNNVYQSIGPDLKIHYIANEIIPKFKDIQFESIYPFEENVFKYRSQQTNYPNDIISIDDQRRKKTPVKIFLHQPDSLTDNDNRPLGATFKFARDDKSNPETIQDKILIAQSIKGQSMNSVRWTHNQGLLLHIDHKNLLAGSYGTKLNWSIEDSV</sequence>
<proteinExistence type="predicted"/>
<dbReference type="Proteomes" id="UP000051006">
    <property type="component" value="Unassembled WGS sequence"/>
</dbReference>
<dbReference type="OrthoDB" id="2329691at2"/>
<evidence type="ECO:0000313" key="2">
    <source>
        <dbReference type="EMBL" id="KRN99445.1"/>
    </source>
</evidence>
<dbReference type="RefSeq" id="WP_057880674.1">
    <property type="nucleotide sequence ID" value="NZ_JQCF01000009.1"/>
</dbReference>
<keyword evidence="1" id="KW-0472">Membrane</keyword>
<gene>
    <name evidence="2" type="ORF">IV57_GL002573</name>
</gene>
<accession>A0A0R2LHX1</accession>
<evidence type="ECO:0000313" key="3">
    <source>
        <dbReference type="Proteomes" id="UP000051006"/>
    </source>
</evidence>
<evidence type="ECO:0000256" key="1">
    <source>
        <dbReference type="SAM" id="Phobius"/>
    </source>
</evidence>
<dbReference type="STRING" id="993692.IV57_GL002573"/>
<keyword evidence="1" id="KW-1133">Transmembrane helix</keyword>
<feature type="transmembrane region" description="Helical" evidence="1">
    <location>
        <begin position="12"/>
        <end position="28"/>
    </location>
</feature>
<keyword evidence="1" id="KW-0812">Transmembrane</keyword>